<dbReference type="Proteomes" id="UP001597032">
    <property type="component" value="Unassembled WGS sequence"/>
</dbReference>
<feature type="domain" description="Glycosyltransferase 2-like" evidence="1">
    <location>
        <begin position="8"/>
        <end position="112"/>
    </location>
</feature>
<comment type="caution">
    <text evidence="2">The sequence shown here is derived from an EMBL/GenBank/DDBJ whole genome shotgun (WGS) entry which is preliminary data.</text>
</comment>
<name>A0ABW2Z5N2_9FLAO</name>
<dbReference type="SUPFAM" id="SSF53448">
    <property type="entry name" value="Nucleotide-diphospho-sugar transferases"/>
    <property type="match status" value="1"/>
</dbReference>
<dbReference type="CDD" id="cd00761">
    <property type="entry name" value="Glyco_tranf_GTA_type"/>
    <property type="match status" value="1"/>
</dbReference>
<evidence type="ECO:0000313" key="2">
    <source>
        <dbReference type="EMBL" id="MFD0762122.1"/>
    </source>
</evidence>
<dbReference type="Pfam" id="PF00535">
    <property type="entry name" value="Glycos_transf_2"/>
    <property type="match status" value="1"/>
</dbReference>
<dbReference type="RefSeq" id="WP_386782375.1">
    <property type="nucleotide sequence ID" value="NZ_JBHTIC010000008.1"/>
</dbReference>
<reference evidence="3" key="1">
    <citation type="journal article" date="2019" name="Int. J. Syst. Evol. Microbiol.">
        <title>The Global Catalogue of Microorganisms (GCM) 10K type strain sequencing project: providing services to taxonomists for standard genome sequencing and annotation.</title>
        <authorList>
            <consortium name="The Broad Institute Genomics Platform"/>
            <consortium name="The Broad Institute Genome Sequencing Center for Infectious Disease"/>
            <person name="Wu L."/>
            <person name="Ma J."/>
        </authorList>
    </citation>
    <scope>NUCLEOTIDE SEQUENCE [LARGE SCALE GENOMIC DNA]</scope>
    <source>
        <strain evidence="3">CCUG 60022</strain>
    </source>
</reference>
<dbReference type="PANTHER" id="PTHR22916">
    <property type="entry name" value="GLYCOSYLTRANSFERASE"/>
    <property type="match status" value="1"/>
</dbReference>
<gene>
    <name evidence="2" type="ORF">ACFQZW_08515</name>
</gene>
<keyword evidence="3" id="KW-1185">Reference proteome</keyword>
<organism evidence="2 3">
    <name type="scientific">Lutibacter aestuarii</name>
    <dbReference type="NCBI Taxonomy" id="861111"/>
    <lineage>
        <taxon>Bacteria</taxon>
        <taxon>Pseudomonadati</taxon>
        <taxon>Bacteroidota</taxon>
        <taxon>Flavobacteriia</taxon>
        <taxon>Flavobacteriales</taxon>
        <taxon>Flavobacteriaceae</taxon>
        <taxon>Lutibacter</taxon>
    </lineage>
</organism>
<evidence type="ECO:0000259" key="1">
    <source>
        <dbReference type="Pfam" id="PF00535"/>
    </source>
</evidence>
<sequence length="285" mass="33107">MNQLPLVSVIIPTYNREKYLLQALNSVANQTYTNLEIIVVDDGSDINYAEKICEKIKNCKYYYKRNGGLSSARNYGVSKAKGEYIAFLDDDDYWRVDKLQIQVAVLNKKSSIDLVHSAAEVVDEKGLRVGKVIGAAQNKVNKRSGYVFWNALGVWVVKSPTPLIRKSVFKPDLLFDETIKVGEDIDFYQRLFYRHKVYYINKPLAFYREHAAIGRLSTQQEKYIGIEKKMYANFLKMGVYNVILKKRIAFKLLKSDLDRWNKIYPNNKRKYNLIKQLFLASKLLN</sequence>
<evidence type="ECO:0000313" key="3">
    <source>
        <dbReference type="Proteomes" id="UP001597032"/>
    </source>
</evidence>
<dbReference type="InterPro" id="IPR001173">
    <property type="entry name" value="Glyco_trans_2-like"/>
</dbReference>
<dbReference type="EMBL" id="JBHTIC010000008">
    <property type="protein sequence ID" value="MFD0762122.1"/>
    <property type="molecule type" value="Genomic_DNA"/>
</dbReference>
<proteinExistence type="predicted"/>
<accession>A0ABW2Z5N2</accession>
<dbReference type="Gene3D" id="3.90.550.10">
    <property type="entry name" value="Spore Coat Polysaccharide Biosynthesis Protein SpsA, Chain A"/>
    <property type="match status" value="1"/>
</dbReference>
<protein>
    <submittedName>
        <fullName evidence="2">Glycosyltransferase family 2 protein</fullName>
    </submittedName>
</protein>
<dbReference type="InterPro" id="IPR029044">
    <property type="entry name" value="Nucleotide-diphossugar_trans"/>
</dbReference>
<dbReference type="PANTHER" id="PTHR22916:SF3">
    <property type="entry name" value="UDP-GLCNAC:BETAGAL BETA-1,3-N-ACETYLGLUCOSAMINYLTRANSFERASE-LIKE PROTEIN 1"/>
    <property type="match status" value="1"/>
</dbReference>